<dbReference type="PIRSF" id="PIRSF017209">
    <property type="entry name" value="Memb_At2g17000_prd"/>
    <property type="match status" value="1"/>
</dbReference>
<dbReference type="Proteomes" id="UP000197138">
    <property type="component" value="Unassembled WGS sequence"/>
</dbReference>
<comment type="similarity">
    <text evidence="2 9">Belongs to the MscS (TC 1.A.23) family.</text>
</comment>
<dbReference type="InterPro" id="IPR023408">
    <property type="entry name" value="MscS_beta-dom_sf"/>
</dbReference>
<keyword evidence="6" id="KW-0406">Ion transport</keyword>
<keyword evidence="16" id="KW-1185">Reference proteome</keyword>
<feature type="transmembrane region" description="Helical" evidence="11">
    <location>
        <begin position="464"/>
        <end position="490"/>
    </location>
</feature>
<gene>
    <name evidence="13" type="ORF">CDL15_Pgr006989</name>
    <name evidence="14" type="ORF">CRG98_033925</name>
</gene>
<evidence type="ECO:0000256" key="5">
    <source>
        <dbReference type="ARBA" id="ARBA00022989"/>
    </source>
</evidence>
<evidence type="ECO:0000256" key="2">
    <source>
        <dbReference type="ARBA" id="ARBA00008017"/>
    </source>
</evidence>
<evidence type="ECO:0000256" key="11">
    <source>
        <dbReference type="SAM" id="Phobius"/>
    </source>
</evidence>
<name>A0A218X828_PUNGR</name>
<dbReference type="GO" id="GO:0005886">
    <property type="term" value="C:plasma membrane"/>
    <property type="evidence" value="ECO:0007669"/>
    <property type="project" value="UniProtKB-UniRule"/>
</dbReference>
<dbReference type="AlphaFoldDB" id="A0A218X828"/>
<dbReference type="Proteomes" id="UP000233551">
    <property type="component" value="Unassembled WGS sequence"/>
</dbReference>
<proteinExistence type="inferred from homology"/>
<comment type="caution">
    <text evidence="13">The sequence shown here is derived from an EMBL/GenBank/DDBJ whole genome shotgun (WGS) entry which is preliminary data.</text>
</comment>
<evidence type="ECO:0000256" key="7">
    <source>
        <dbReference type="ARBA" id="ARBA00023136"/>
    </source>
</evidence>
<reference evidence="14 16" key="3">
    <citation type="submission" date="2017-11" db="EMBL/GenBank/DDBJ databases">
        <title>De-novo sequencing of pomegranate (Punica granatum L.) genome.</title>
        <authorList>
            <person name="Akparov Z."/>
            <person name="Amiraslanov A."/>
            <person name="Hajiyeva S."/>
            <person name="Abbasov M."/>
            <person name="Kaur K."/>
            <person name="Hamwieh A."/>
            <person name="Solovyev V."/>
            <person name="Salamov A."/>
            <person name="Braich B."/>
            <person name="Kosarev P."/>
            <person name="Mahmoud A."/>
            <person name="Hajiyev E."/>
            <person name="Babayeva S."/>
            <person name="Izzatullayeva V."/>
            <person name="Mammadov A."/>
            <person name="Mammadov A."/>
            <person name="Sharifova S."/>
            <person name="Ojaghi J."/>
            <person name="Eynullazada K."/>
            <person name="Bayramov B."/>
            <person name="Abdulazimova A."/>
            <person name="Shahmuradov I."/>
        </authorList>
    </citation>
    <scope>NUCLEOTIDE SEQUENCE [LARGE SCALE GENOMIC DNA]</scope>
    <source>
        <strain evidence="14">AG2017</strain>
        <strain evidence="16">cv. AG2017</strain>
        <tissue evidence="14">Leaf</tissue>
    </source>
</reference>
<dbReference type="GO" id="GO:0008381">
    <property type="term" value="F:mechanosensitive monoatomic ion channel activity"/>
    <property type="evidence" value="ECO:0007669"/>
    <property type="project" value="TreeGrafter"/>
</dbReference>
<evidence type="ECO:0000256" key="3">
    <source>
        <dbReference type="ARBA" id="ARBA00022448"/>
    </source>
</evidence>
<evidence type="ECO:0000256" key="9">
    <source>
        <dbReference type="PIRNR" id="PIRNR017209"/>
    </source>
</evidence>
<evidence type="ECO:0000313" key="16">
    <source>
        <dbReference type="Proteomes" id="UP000233551"/>
    </source>
</evidence>
<dbReference type="EMBL" id="MTKT01002214">
    <property type="protein sequence ID" value="OWM80958.1"/>
    <property type="molecule type" value="Genomic_DNA"/>
</dbReference>
<dbReference type="GeneID" id="116213463"/>
<dbReference type="InterPro" id="IPR006685">
    <property type="entry name" value="MscS_channel_2nd"/>
</dbReference>
<dbReference type="GO" id="GO:0050982">
    <property type="term" value="P:detection of mechanical stimulus"/>
    <property type="evidence" value="ECO:0007669"/>
    <property type="project" value="UniProtKB-ARBA"/>
</dbReference>
<dbReference type="OrthoDB" id="544685at2759"/>
<keyword evidence="8" id="KW-0407">Ion channel</keyword>
<feature type="transmembrane region" description="Helical" evidence="11">
    <location>
        <begin position="214"/>
        <end position="234"/>
    </location>
</feature>
<protein>
    <recommendedName>
        <fullName evidence="9">Mechanosensitive ion channel protein</fullName>
    </recommendedName>
</protein>
<feature type="transmembrane region" description="Helical" evidence="11">
    <location>
        <begin position="101"/>
        <end position="123"/>
    </location>
</feature>
<keyword evidence="4 11" id="KW-0812">Transmembrane</keyword>
<feature type="transmembrane region" description="Helical" evidence="11">
    <location>
        <begin position="143"/>
        <end position="164"/>
    </location>
</feature>
<feature type="compositionally biased region" description="Basic and acidic residues" evidence="10">
    <location>
        <begin position="53"/>
        <end position="63"/>
    </location>
</feature>
<dbReference type="InterPro" id="IPR010920">
    <property type="entry name" value="LSM_dom_sf"/>
</dbReference>
<dbReference type="Pfam" id="PF00924">
    <property type="entry name" value="MS_channel_2nd"/>
    <property type="match status" value="1"/>
</dbReference>
<evidence type="ECO:0000313" key="13">
    <source>
        <dbReference type="EMBL" id="OWM80958.1"/>
    </source>
</evidence>
<evidence type="ECO:0000313" key="15">
    <source>
        <dbReference type="Proteomes" id="UP000197138"/>
    </source>
</evidence>
<dbReference type="EMBL" id="PGOL01002702">
    <property type="protein sequence ID" value="PKI45609.1"/>
    <property type="molecule type" value="Genomic_DNA"/>
</dbReference>
<dbReference type="PANTHER" id="PTHR31618:SF1">
    <property type="entry name" value="EF-HAND DOMAIN-CONTAINING PROTEIN"/>
    <property type="match status" value="1"/>
</dbReference>
<organism evidence="13 15">
    <name type="scientific">Punica granatum</name>
    <name type="common">Pomegranate</name>
    <dbReference type="NCBI Taxonomy" id="22663"/>
    <lineage>
        <taxon>Eukaryota</taxon>
        <taxon>Viridiplantae</taxon>
        <taxon>Streptophyta</taxon>
        <taxon>Embryophyta</taxon>
        <taxon>Tracheophyta</taxon>
        <taxon>Spermatophyta</taxon>
        <taxon>Magnoliopsida</taxon>
        <taxon>eudicotyledons</taxon>
        <taxon>Gunneridae</taxon>
        <taxon>Pentapetalae</taxon>
        <taxon>rosids</taxon>
        <taxon>malvids</taxon>
        <taxon>Myrtales</taxon>
        <taxon>Lythraceae</taxon>
        <taxon>Punica</taxon>
    </lineage>
</organism>
<dbReference type="SUPFAM" id="SSF50182">
    <property type="entry name" value="Sm-like ribonucleoproteins"/>
    <property type="match status" value="1"/>
</dbReference>
<evidence type="ECO:0000256" key="10">
    <source>
        <dbReference type="SAM" id="MobiDB-lite"/>
    </source>
</evidence>
<dbReference type="Gene3D" id="2.30.30.60">
    <property type="match status" value="1"/>
</dbReference>
<accession>A0A218X828</accession>
<evidence type="ECO:0000256" key="4">
    <source>
        <dbReference type="ARBA" id="ARBA00022692"/>
    </source>
</evidence>
<feature type="domain" description="Mechanosensitive ion channel MscS" evidence="12">
    <location>
        <begin position="507"/>
        <end position="572"/>
    </location>
</feature>
<feature type="transmembrane region" description="Helical" evidence="11">
    <location>
        <begin position="185"/>
        <end position="202"/>
    </location>
</feature>
<evidence type="ECO:0000256" key="1">
    <source>
        <dbReference type="ARBA" id="ARBA00004141"/>
    </source>
</evidence>
<feature type="region of interest" description="Disordered" evidence="10">
    <location>
        <begin position="1"/>
        <end position="90"/>
    </location>
</feature>
<dbReference type="InterPro" id="IPR016688">
    <property type="entry name" value="MscS-like_plants/fungi"/>
</dbReference>
<keyword evidence="3" id="KW-0813">Transport</keyword>
<feature type="transmembrane region" description="Helical" evidence="11">
    <location>
        <begin position="496"/>
        <end position="520"/>
    </location>
</feature>
<dbReference type="FunFam" id="2.30.30.60:FF:000003">
    <property type="entry name" value="Predicted mechanosensitive ion channel"/>
    <property type="match status" value="1"/>
</dbReference>
<keyword evidence="7 9" id="KW-0472">Membrane</keyword>
<keyword evidence="5 11" id="KW-1133">Transmembrane helix</keyword>
<evidence type="ECO:0000259" key="12">
    <source>
        <dbReference type="Pfam" id="PF00924"/>
    </source>
</evidence>
<dbReference type="GO" id="GO:0006820">
    <property type="term" value="P:monoatomic anion transport"/>
    <property type="evidence" value="ECO:0007669"/>
    <property type="project" value="TreeGrafter"/>
</dbReference>
<dbReference type="PANTHER" id="PTHR31618">
    <property type="entry name" value="MECHANOSENSITIVE ION CHANNEL PROTEIN 5"/>
    <property type="match status" value="1"/>
</dbReference>
<evidence type="ECO:0000256" key="6">
    <source>
        <dbReference type="ARBA" id="ARBA00023065"/>
    </source>
</evidence>
<reference evidence="13" key="2">
    <citation type="submission" date="2017-06" db="EMBL/GenBank/DDBJ databases">
        <title>The pomegranate genome and the genomics of punicalagin biosynthesis.</title>
        <authorList>
            <person name="Xu C."/>
        </authorList>
    </citation>
    <scope>NUCLEOTIDE SEQUENCE [LARGE SCALE GENOMIC DNA]</scope>
    <source>
        <tissue evidence="13">Fresh leaf</tissue>
    </source>
</reference>
<sequence length="706" mass="81694">MADPHEQKQVEVVGLSGDRNDHGHNIKSPEVTTPRSDAWRSGSPMLNRKTKSRLLDPPEEHLQRSNIFSGDYSGQVDDGHQEDDGDSDDIPEEYKKTELNFWLVLQVASLVLIMVALVCSLAIPELERHKVWDLPLWKWELLVLALICGHLVSAWAIRLIVFLIERNVTLRKRVLYFVYGLKKSAQNCLWLGLVLLVWNCIFNRKVEKETRSKILRYVTKILLCFLLGTVIWLLKTFLVRVLASSFQVNTFFERVQESLFQQYVIETLSGPPLFGTRSTNEEKAMAEVEKLQNAGANVPSDLRGCLILNRGKRSDDGREGNIPVEQLRKLNQRNISAWKMKRLMNIILHGSLLTLDEQIIDKPSVKDEASIQIRSEREAEKTARRIFRRVAKPGSRYIYLDNVMRFMRDDEAYRTMHLLEAKADHEGISKEALKNWMVNAFRERRALALSLIDTKKAVDKLHRVLNFIVAFIIIIICLSVMQVAVTHFLLIISSQVLVMAFVFGSTCKNLFEAVIFLFVIHPFDVGDRCEVEGVQMVVEEINLLTTVFLRYDKLKIIYPNSVLMTKPIGNYYRSPDMGDAVDFSIHIATPFEKVKIMKERIVRYIENKSDHWQPAPTLAMREIEGLNRVMMSVWLSHRMNHEDVVERYARRALLVEEMVRIFKELNIEYRLLPLDVYIRSIADRSPDHRHPSNETICSETDDFLGY</sequence>
<evidence type="ECO:0000256" key="8">
    <source>
        <dbReference type="ARBA" id="ARBA00023303"/>
    </source>
</evidence>
<feature type="compositionally biased region" description="Acidic residues" evidence="10">
    <location>
        <begin position="80"/>
        <end position="90"/>
    </location>
</feature>
<comment type="subcellular location">
    <subcellularLocation>
        <location evidence="1">Membrane</location>
        <topology evidence="1">Multi-pass membrane protein</topology>
    </subcellularLocation>
</comment>
<reference evidence="15" key="1">
    <citation type="journal article" date="2017" name="Plant J.">
        <title>The pomegranate (Punica granatum L.) genome and the genomics of punicalagin biosynthesis.</title>
        <authorList>
            <person name="Qin G."/>
            <person name="Xu C."/>
            <person name="Ming R."/>
            <person name="Tang H."/>
            <person name="Guyot R."/>
            <person name="Kramer E.M."/>
            <person name="Hu Y."/>
            <person name="Yi X."/>
            <person name="Qi Y."/>
            <person name="Xu X."/>
            <person name="Gao Z."/>
            <person name="Pan H."/>
            <person name="Jian J."/>
            <person name="Tian Y."/>
            <person name="Yue Z."/>
            <person name="Xu Y."/>
        </authorList>
    </citation>
    <scope>NUCLEOTIDE SEQUENCE [LARGE SCALE GENOMIC DNA]</scope>
    <source>
        <strain evidence="15">cv. Dabenzi</strain>
    </source>
</reference>
<evidence type="ECO:0000313" key="14">
    <source>
        <dbReference type="EMBL" id="PKI45609.1"/>
    </source>
</evidence>